<dbReference type="Proteomes" id="UP001222325">
    <property type="component" value="Unassembled WGS sequence"/>
</dbReference>
<protein>
    <submittedName>
        <fullName evidence="5">WD40 repeat-like protein</fullName>
    </submittedName>
</protein>
<evidence type="ECO:0000256" key="2">
    <source>
        <dbReference type="ARBA" id="ARBA00022737"/>
    </source>
</evidence>
<dbReference type="InterPro" id="IPR057544">
    <property type="entry name" value="Beta-prop_SPT8"/>
</dbReference>
<dbReference type="Gene3D" id="2.130.10.10">
    <property type="entry name" value="YVTN repeat-like/Quinoprotein amine dehydrogenase"/>
    <property type="match status" value="3"/>
</dbReference>
<feature type="compositionally biased region" description="Polar residues" evidence="3">
    <location>
        <begin position="333"/>
        <end position="350"/>
    </location>
</feature>
<dbReference type="SMART" id="SM00320">
    <property type="entry name" value="WD40"/>
    <property type="match status" value="6"/>
</dbReference>
<name>A0AAD6U8G4_9AGAR</name>
<dbReference type="PANTHER" id="PTHR19848">
    <property type="entry name" value="WD40 REPEAT PROTEIN"/>
    <property type="match status" value="1"/>
</dbReference>
<sequence length="609" mass="65282">MPSDSEPEDDGLDVDEDVEEDQDLEDDPDGAVDDATEDGDDESLSEDSEDGSEEDADDSSEPGGETTMDLEPEPSMTASDTSSQPPSQLSKAPSPPAPVTRKRSRSLSPAYIRRKALFFTGPPPRTYTVEAICALPHPVPTHALASSVCMTHLLTGSDDGYIRNYDIFTAVNGKNFLTAPQRHHAGVVEGIMKSGQIRFWWENLAPLTQGKLNGMAFEEEEPALSPVYSLAMHSDALWTLAGSDVGHINLFTTRHDPGRCIHVMTGHRGRPVSALAMDHDEKGFYSAGWDGDAIQWDLNTGSQVRHFTAHGAQLACVAVRPLYTGHAEIPLSSQTSSSATLVDSNTSSIGSQPPPPDSDAKSDASFDPLFDDEEESEGGAPAAPKPTQFVGHSVPVPSVAPPRAIAPPKNAPPLLESATSGSFSRDVLMTASIDGQVILWDKRVHTPGTGVGRLWMSEKTPPWCLSACWSSDGGQIYAGRRNGTIDVWDTRLLGRAGPGSVPRLLKTLRNPTSSGVVSCVVAFPDGRHIASASIDNLRLWNVAEAMEPDAFGKMKSGVQFKIIPGHHGGYISQMLVDPGARFLVSASSNRGWHGDSTKTVFVHDIKHIS</sequence>
<dbReference type="InterPro" id="IPR015943">
    <property type="entry name" value="WD40/YVTN_repeat-like_dom_sf"/>
</dbReference>
<reference evidence="5" key="1">
    <citation type="submission" date="2023-03" db="EMBL/GenBank/DDBJ databases">
        <title>Massive genome expansion in bonnet fungi (Mycena s.s.) driven by repeated elements and novel gene families across ecological guilds.</title>
        <authorList>
            <consortium name="Lawrence Berkeley National Laboratory"/>
            <person name="Harder C.B."/>
            <person name="Miyauchi S."/>
            <person name="Viragh M."/>
            <person name="Kuo A."/>
            <person name="Thoen E."/>
            <person name="Andreopoulos B."/>
            <person name="Lu D."/>
            <person name="Skrede I."/>
            <person name="Drula E."/>
            <person name="Henrissat B."/>
            <person name="Morin E."/>
            <person name="Kohler A."/>
            <person name="Barry K."/>
            <person name="LaButti K."/>
            <person name="Morin E."/>
            <person name="Salamov A."/>
            <person name="Lipzen A."/>
            <person name="Mereny Z."/>
            <person name="Hegedus B."/>
            <person name="Baldrian P."/>
            <person name="Stursova M."/>
            <person name="Weitz H."/>
            <person name="Taylor A."/>
            <person name="Grigoriev I.V."/>
            <person name="Nagy L.G."/>
            <person name="Martin F."/>
            <person name="Kauserud H."/>
        </authorList>
    </citation>
    <scope>NUCLEOTIDE SEQUENCE</scope>
    <source>
        <strain evidence="5">CBHHK173m</strain>
    </source>
</reference>
<accession>A0AAD6U8G4</accession>
<dbReference type="InterPro" id="IPR001680">
    <property type="entry name" value="WD40_rpt"/>
</dbReference>
<evidence type="ECO:0000313" key="6">
    <source>
        <dbReference type="Proteomes" id="UP001222325"/>
    </source>
</evidence>
<dbReference type="InterPro" id="IPR036322">
    <property type="entry name" value="WD40_repeat_dom_sf"/>
</dbReference>
<feature type="compositionally biased region" description="Acidic residues" evidence="3">
    <location>
        <begin position="1"/>
        <end position="60"/>
    </location>
</feature>
<evidence type="ECO:0000256" key="1">
    <source>
        <dbReference type="ARBA" id="ARBA00022574"/>
    </source>
</evidence>
<feature type="region of interest" description="Disordered" evidence="3">
    <location>
        <begin position="333"/>
        <end position="411"/>
    </location>
</feature>
<feature type="domain" description="Transcription factor spt8 beta-propeller" evidence="4">
    <location>
        <begin position="424"/>
        <end position="605"/>
    </location>
</feature>
<keyword evidence="2" id="KW-0677">Repeat</keyword>
<proteinExistence type="predicted"/>
<dbReference type="PANTHER" id="PTHR19848:SF8">
    <property type="entry name" value="F-BOX AND WD REPEAT DOMAIN CONTAINING 7"/>
    <property type="match status" value="1"/>
</dbReference>
<evidence type="ECO:0000256" key="3">
    <source>
        <dbReference type="SAM" id="MobiDB-lite"/>
    </source>
</evidence>
<comment type="caution">
    <text evidence="5">The sequence shown here is derived from an EMBL/GenBank/DDBJ whole genome shotgun (WGS) entry which is preliminary data.</text>
</comment>
<dbReference type="SUPFAM" id="SSF50978">
    <property type="entry name" value="WD40 repeat-like"/>
    <property type="match status" value="1"/>
</dbReference>
<keyword evidence="1" id="KW-0853">WD repeat</keyword>
<organism evidence="5 6">
    <name type="scientific">Mycena belliarum</name>
    <dbReference type="NCBI Taxonomy" id="1033014"/>
    <lineage>
        <taxon>Eukaryota</taxon>
        <taxon>Fungi</taxon>
        <taxon>Dikarya</taxon>
        <taxon>Basidiomycota</taxon>
        <taxon>Agaricomycotina</taxon>
        <taxon>Agaricomycetes</taxon>
        <taxon>Agaricomycetidae</taxon>
        <taxon>Agaricales</taxon>
        <taxon>Marasmiineae</taxon>
        <taxon>Mycenaceae</taxon>
        <taxon>Mycena</taxon>
    </lineage>
</organism>
<evidence type="ECO:0000313" key="5">
    <source>
        <dbReference type="EMBL" id="KAJ7095147.1"/>
    </source>
</evidence>
<feature type="domain" description="Transcription factor spt8 beta-propeller" evidence="4">
    <location>
        <begin position="129"/>
        <end position="352"/>
    </location>
</feature>
<gene>
    <name evidence="5" type="ORF">B0H15DRAFT_828263</name>
</gene>
<evidence type="ECO:0000259" key="4">
    <source>
        <dbReference type="Pfam" id="PF23798"/>
    </source>
</evidence>
<feature type="compositionally biased region" description="Low complexity" evidence="3">
    <location>
        <begin position="394"/>
        <end position="408"/>
    </location>
</feature>
<feature type="compositionally biased region" description="Polar residues" evidence="3">
    <location>
        <begin position="76"/>
        <end position="91"/>
    </location>
</feature>
<dbReference type="AlphaFoldDB" id="A0AAD6U8G4"/>
<dbReference type="Pfam" id="PF23798">
    <property type="entry name" value="Beta-prop_SPT8"/>
    <property type="match status" value="2"/>
</dbReference>
<dbReference type="EMBL" id="JARJCN010000013">
    <property type="protein sequence ID" value="KAJ7095147.1"/>
    <property type="molecule type" value="Genomic_DNA"/>
</dbReference>
<keyword evidence="6" id="KW-1185">Reference proteome</keyword>
<feature type="region of interest" description="Disordered" evidence="3">
    <location>
        <begin position="1"/>
        <end position="106"/>
    </location>
</feature>